<protein>
    <submittedName>
        <fullName evidence="1">Uncharacterized protein</fullName>
    </submittedName>
</protein>
<comment type="caution">
    <text evidence="1">The sequence shown here is derived from an EMBL/GenBank/DDBJ whole genome shotgun (WGS) entry which is preliminary data.</text>
</comment>
<proteinExistence type="predicted"/>
<organism evidence="1 2">
    <name type="scientific">Clathrus columnatus</name>
    <dbReference type="NCBI Taxonomy" id="1419009"/>
    <lineage>
        <taxon>Eukaryota</taxon>
        <taxon>Fungi</taxon>
        <taxon>Dikarya</taxon>
        <taxon>Basidiomycota</taxon>
        <taxon>Agaricomycotina</taxon>
        <taxon>Agaricomycetes</taxon>
        <taxon>Phallomycetidae</taxon>
        <taxon>Phallales</taxon>
        <taxon>Clathraceae</taxon>
        <taxon>Clathrus</taxon>
    </lineage>
</organism>
<keyword evidence="2" id="KW-1185">Reference proteome</keyword>
<dbReference type="Gene3D" id="3.40.50.1820">
    <property type="entry name" value="alpha/beta hydrolase"/>
    <property type="match status" value="1"/>
</dbReference>
<dbReference type="AlphaFoldDB" id="A0AAV5AAL6"/>
<evidence type="ECO:0000313" key="2">
    <source>
        <dbReference type="Proteomes" id="UP001050691"/>
    </source>
</evidence>
<sequence>MSFTKYLITILGPDPTTFLSELAFNSTKHGVKMSYLEGNEDAIVAAGSVMITVQNTTFGGIQGFSVQPQTVWYGPDGSPAGVVHQEKNVSYLIFANTGHLISHFQPSNGWE</sequence>
<reference evidence="1" key="1">
    <citation type="submission" date="2021-10" db="EMBL/GenBank/DDBJ databases">
        <title>De novo Genome Assembly of Clathrus columnatus (Basidiomycota, Fungi) Using Illumina and Nanopore Sequence Data.</title>
        <authorList>
            <person name="Ogiso-Tanaka E."/>
            <person name="Itagaki H."/>
            <person name="Hosoya T."/>
            <person name="Hosaka K."/>
        </authorList>
    </citation>
    <scope>NUCLEOTIDE SEQUENCE</scope>
    <source>
        <strain evidence="1">MO-923</strain>
    </source>
</reference>
<accession>A0AAV5AAL6</accession>
<dbReference type="SUPFAM" id="SSF53474">
    <property type="entry name" value="alpha/beta-Hydrolases"/>
    <property type="match status" value="1"/>
</dbReference>
<dbReference type="Proteomes" id="UP001050691">
    <property type="component" value="Unassembled WGS sequence"/>
</dbReference>
<gene>
    <name evidence="1" type="ORF">Clacol_004287</name>
</gene>
<dbReference type="EMBL" id="BPWL01000005">
    <property type="protein sequence ID" value="GJJ10061.1"/>
    <property type="molecule type" value="Genomic_DNA"/>
</dbReference>
<dbReference type="InterPro" id="IPR029058">
    <property type="entry name" value="AB_hydrolase_fold"/>
</dbReference>
<evidence type="ECO:0000313" key="1">
    <source>
        <dbReference type="EMBL" id="GJJ10061.1"/>
    </source>
</evidence>
<name>A0AAV5AAL6_9AGAM</name>